<proteinExistence type="predicted"/>
<feature type="transmembrane region" description="Helical" evidence="1">
    <location>
        <begin position="17"/>
        <end position="36"/>
    </location>
</feature>
<dbReference type="Proteomes" id="UP000271241">
    <property type="component" value="Unassembled WGS sequence"/>
</dbReference>
<evidence type="ECO:0000313" key="2">
    <source>
        <dbReference type="EMBL" id="RKP10326.1"/>
    </source>
</evidence>
<reference evidence="3" key="1">
    <citation type="journal article" date="2018" name="Nat. Microbiol.">
        <title>Leveraging single-cell genomics to expand the fungal tree of life.</title>
        <authorList>
            <person name="Ahrendt S.R."/>
            <person name="Quandt C.A."/>
            <person name="Ciobanu D."/>
            <person name="Clum A."/>
            <person name="Salamov A."/>
            <person name="Andreopoulos B."/>
            <person name="Cheng J.F."/>
            <person name="Woyke T."/>
            <person name="Pelin A."/>
            <person name="Henrissat B."/>
            <person name="Reynolds N.K."/>
            <person name="Benny G.L."/>
            <person name="Smith M.E."/>
            <person name="James T.Y."/>
            <person name="Grigoriev I.V."/>
        </authorList>
    </citation>
    <scope>NUCLEOTIDE SEQUENCE [LARGE SCALE GENOMIC DNA]</scope>
    <source>
        <strain evidence="3">RSA 1356</strain>
    </source>
</reference>
<evidence type="ECO:0000313" key="3">
    <source>
        <dbReference type="Proteomes" id="UP000271241"/>
    </source>
</evidence>
<keyword evidence="1" id="KW-1133">Transmembrane helix</keyword>
<keyword evidence="1" id="KW-0472">Membrane</keyword>
<name>A0A4P9XVM3_9FUNG</name>
<feature type="transmembrane region" description="Helical" evidence="1">
    <location>
        <begin position="277"/>
        <end position="298"/>
    </location>
</feature>
<accession>A0A4P9XVM3</accession>
<dbReference type="EMBL" id="KZ992458">
    <property type="protein sequence ID" value="RKP10326.1"/>
    <property type="molecule type" value="Genomic_DNA"/>
</dbReference>
<protein>
    <submittedName>
        <fullName evidence="2">Uncharacterized protein</fullName>
    </submittedName>
</protein>
<dbReference type="OrthoDB" id="5589462at2759"/>
<evidence type="ECO:0000256" key="1">
    <source>
        <dbReference type="SAM" id="Phobius"/>
    </source>
</evidence>
<gene>
    <name evidence="2" type="ORF">THASP1DRAFT_27878</name>
</gene>
<keyword evidence="1" id="KW-0812">Transmembrane</keyword>
<keyword evidence="3" id="KW-1185">Reference proteome</keyword>
<sequence>MGLLSAYDPVSVRATRIGLLVVMAGSLLAFTILQLLQVIRPSITVRVSEQNVDMKLPVVLLESTAAAFNQSTVQLYSVYTGTNGIQYRTQLTGWSRRAVYGVDIIRGTDPDPDAIKRDNRGKIAWRVTPDPDYVFTPAAVPSTDEDIKIAQQLWIAINASDSVANLFTNAGVSVDVKLFPSANANTPLDIYAGGWLPPVQAIYRRNLALLYTEAQRVPFKGNLTSELTTYGVTYPLPNTISTDFLITVRPANTPSIGDGNLGKFVVNKNESVRGVTWLDFLSSVGGAISLLGGIYAFMFGASRLRPWGIVQRYLLRKQLMARMPTELISVRGEKRHMRELWERSQAGPGSSSATAIAAPSSRGMAEVTSPTSVVEWQLPQAPPGGNSDGMLLQRIAHLEARARMLEMHQDRVEIFYLEDDLFNRVDTDEMAVAPRR</sequence>
<organism evidence="2 3">
    <name type="scientific">Thamnocephalis sphaerospora</name>
    <dbReference type="NCBI Taxonomy" id="78915"/>
    <lineage>
        <taxon>Eukaryota</taxon>
        <taxon>Fungi</taxon>
        <taxon>Fungi incertae sedis</taxon>
        <taxon>Zoopagomycota</taxon>
        <taxon>Zoopagomycotina</taxon>
        <taxon>Zoopagomycetes</taxon>
        <taxon>Zoopagales</taxon>
        <taxon>Sigmoideomycetaceae</taxon>
        <taxon>Thamnocephalis</taxon>
    </lineage>
</organism>
<dbReference type="AlphaFoldDB" id="A0A4P9XVM3"/>